<protein>
    <submittedName>
        <fullName evidence="1">Uncharacterized protein</fullName>
    </submittedName>
</protein>
<proteinExistence type="predicted"/>
<sequence length="55" mass="6325">MSMAMNAHSLVSSCTSASRLEYCELCYRSISSNLDSSQNILWTDSCWFSSKYWRS</sequence>
<evidence type="ECO:0000313" key="1">
    <source>
        <dbReference type="EMBL" id="JAD34014.1"/>
    </source>
</evidence>
<dbReference type="EMBL" id="GBRH01263881">
    <property type="protein sequence ID" value="JAD34014.1"/>
    <property type="molecule type" value="Transcribed_RNA"/>
</dbReference>
<accession>A0A0A8Z3Q6</accession>
<reference evidence="1" key="2">
    <citation type="journal article" date="2015" name="Data Brief">
        <title>Shoot transcriptome of the giant reed, Arundo donax.</title>
        <authorList>
            <person name="Barrero R.A."/>
            <person name="Guerrero F.D."/>
            <person name="Moolhuijzen P."/>
            <person name="Goolsby J.A."/>
            <person name="Tidwell J."/>
            <person name="Bellgard S.E."/>
            <person name="Bellgard M.I."/>
        </authorList>
    </citation>
    <scope>NUCLEOTIDE SEQUENCE</scope>
    <source>
        <tissue evidence="1">Shoot tissue taken approximately 20 cm above the soil surface</tissue>
    </source>
</reference>
<name>A0A0A8Z3Q6_ARUDO</name>
<dbReference type="AlphaFoldDB" id="A0A0A8Z3Q6"/>
<reference evidence="1" key="1">
    <citation type="submission" date="2014-09" db="EMBL/GenBank/DDBJ databases">
        <authorList>
            <person name="Magalhaes I.L.F."/>
            <person name="Oliveira U."/>
            <person name="Santos F.R."/>
            <person name="Vidigal T.H.D.A."/>
            <person name="Brescovit A.D."/>
            <person name="Santos A.J."/>
        </authorList>
    </citation>
    <scope>NUCLEOTIDE SEQUENCE</scope>
    <source>
        <tissue evidence="1">Shoot tissue taken approximately 20 cm above the soil surface</tissue>
    </source>
</reference>
<organism evidence="1">
    <name type="scientific">Arundo donax</name>
    <name type="common">Giant reed</name>
    <name type="synonym">Donax arundinaceus</name>
    <dbReference type="NCBI Taxonomy" id="35708"/>
    <lineage>
        <taxon>Eukaryota</taxon>
        <taxon>Viridiplantae</taxon>
        <taxon>Streptophyta</taxon>
        <taxon>Embryophyta</taxon>
        <taxon>Tracheophyta</taxon>
        <taxon>Spermatophyta</taxon>
        <taxon>Magnoliopsida</taxon>
        <taxon>Liliopsida</taxon>
        <taxon>Poales</taxon>
        <taxon>Poaceae</taxon>
        <taxon>PACMAD clade</taxon>
        <taxon>Arundinoideae</taxon>
        <taxon>Arundineae</taxon>
        <taxon>Arundo</taxon>
    </lineage>
</organism>